<dbReference type="Proteomes" id="UP000325286">
    <property type="component" value="Chromosome"/>
</dbReference>
<dbReference type="PANTHER" id="PTHR11839:SF18">
    <property type="entry name" value="NUDIX HYDROLASE DOMAIN-CONTAINING PROTEIN"/>
    <property type="match status" value="1"/>
</dbReference>
<accession>A0A5B9QZI0</accession>
<protein>
    <recommendedName>
        <fullName evidence="4">GDP-mannose pyrophosphatase</fullName>
    </recommendedName>
    <alternativeName>
        <fullName evidence="6">GDP-mannose hydrolase</fullName>
    </alternativeName>
    <alternativeName>
        <fullName evidence="7">GDPMK</fullName>
    </alternativeName>
</protein>
<proteinExistence type="inferred from homology"/>
<dbReference type="Gene3D" id="3.90.79.10">
    <property type="entry name" value="Nucleoside Triphosphate Pyrophosphohydrolase"/>
    <property type="match status" value="1"/>
</dbReference>
<dbReference type="InterPro" id="IPR015797">
    <property type="entry name" value="NUDIX_hydrolase-like_dom_sf"/>
</dbReference>
<keyword evidence="11" id="KW-1185">Reference proteome</keyword>
<sequence length="195" mass="21182">MSADQPAEDEPTAELPREHGPWKILASHEAYRDPWVRLRQDDVLRPDGLPGSYVVVNLKPGVCVLALDDNGRVHLTREFHYGVGRVTLEAVSGGVEPGDSPEATAHRELAEELGITAERLTMLGNMDPFTANVVSPTVLYLAEGLRFGTPQPEGTEQITRVEMSLDEAVQRVMDSEITHGPSCVVILKAAMGTSS</sequence>
<dbReference type="PROSITE" id="PS51462">
    <property type="entry name" value="NUDIX"/>
    <property type="match status" value="1"/>
</dbReference>
<keyword evidence="5 10" id="KW-0378">Hydrolase</keyword>
<evidence type="ECO:0000313" key="10">
    <source>
        <dbReference type="EMBL" id="QEG43379.1"/>
    </source>
</evidence>
<evidence type="ECO:0000256" key="7">
    <source>
        <dbReference type="ARBA" id="ARBA00032272"/>
    </source>
</evidence>
<evidence type="ECO:0000256" key="3">
    <source>
        <dbReference type="ARBA" id="ARBA00007275"/>
    </source>
</evidence>
<dbReference type="EMBL" id="CP042914">
    <property type="protein sequence ID" value="QEG43379.1"/>
    <property type="molecule type" value="Genomic_DNA"/>
</dbReference>
<evidence type="ECO:0000259" key="9">
    <source>
        <dbReference type="PROSITE" id="PS51462"/>
    </source>
</evidence>
<gene>
    <name evidence="10" type="primary">nudF_2</name>
    <name evidence="10" type="ORF">UC8_54270</name>
</gene>
<dbReference type="GO" id="GO:0016787">
    <property type="term" value="F:hydrolase activity"/>
    <property type="evidence" value="ECO:0007669"/>
    <property type="project" value="UniProtKB-KW"/>
</dbReference>
<feature type="region of interest" description="Disordered" evidence="8">
    <location>
        <begin position="1"/>
        <end position="21"/>
    </location>
</feature>
<comment type="cofactor">
    <cofactor evidence="2">
        <name>Mg(2+)</name>
        <dbReference type="ChEBI" id="CHEBI:18420"/>
    </cofactor>
</comment>
<dbReference type="RefSeq" id="WP_068142486.1">
    <property type="nucleotide sequence ID" value="NZ_CP042914.1"/>
</dbReference>
<feature type="compositionally biased region" description="Acidic residues" evidence="8">
    <location>
        <begin position="1"/>
        <end position="12"/>
    </location>
</feature>
<dbReference type="InterPro" id="IPR000086">
    <property type="entry name" value="NUDIX_hydrolase_dom"/>
</dbReference>
<comment type="similarity">
    <text evidence="3">Belongs to the Nudix hydrolase family. NudK subfamily.</text>
</comment>
<evidence type="ECO:0000256" key="5">
    <source>
        <dbReference type="ARBA" id="ARBA00022801"/>
    </source>
</evidence>
<comment type="catalytic activity">
    <reaction evidence="1">
        <text>GDP-alpha-D-mannose + H2O = alpha-D-mannose 1-phosphate + GMP + 2 H(+)</text>
        <dbReference type="Rhea" id="RHEA:27978"/>
        <dbReference type="ChEBI" id="CHEBI:15377"/>
        <dbReference type="ChEBI" id="CHEBI:15378"/>
        <dbReference type="ChEBI" id="CHEBI:57527"/>
        <dbReference type="ChEBI" id="CHEBI:58115"/>
        <dbReference type="ChEBI" id="CHEBI:58409"/>
    </reaction>
</comment>
<dbReference type="OrthoDB" id="9806150at2"/>
<evidence type="ECO:0000313" key="11">
    <source>
        <dbReference type="Proteomes" id="UP000325286"/>
    </source>
</evidence>
<dbReference type="Pfam" id="PF00293">
    <property type="entry name" value="NUDIX"/>
    <property type="match status" value="1"/>
</dbReference>
<reference evidence="10 11" key="1">
    <citation type="submission" date="2019-08" db="EMBL/GenBank/DDBJ databases">
        <title>Deep-cultivation of Planctomycetes and their phenomic and genomic characterization uncovers novel biology.</title>
        <authorList>
            <person name="Wiegand S."/>
            <person name="Jogler M."/>
            <person name="Boedeker C."/>
            <person name="Pinto D."/>
            <person name="Vollmers J."/>
            <person name="Rivas-Marin E."/>
            <person name="Kohn T."/>
            <person name="Peeters S.H."/>
            <person name="Heuer A."/>
            <person name="Rast P."/>
            <person name="Oberbeckmann S."/>
            <person name="Bunk B."/>
            <person name="Jeske O."/>
            <person name="Meyerdierks A."/>
            <person name="Storesund J.E."/>
            <person name="Kallscheuer N."/>
            <person name="Luecker S."/>
            <person name="Lage O.M."/>
            <person name="Pohl T."/>
            <person name="Merkel B.J."/>
            <person name="Hornburger P."/>
            <person name="Mueller R.-W."/>
            <person name="Bruemmer F."/>
            <person name="Labrenz M."/>
            <person name="Spormann A.M."/>
            <person name="Op den Camp H."/>
            <person name="Overmann J."/>
            <person name="Amann R."/>
            <person name="Jetten M.S.M."/>
            <person name="Mascher T."/>
            <person name="Medema M.H."/>
            <person name="Devos D.P."/>
            <person name="Kaster A.-K."/>
            <person name="Ovreas L."/>
            <person name="Rohde M."/>
            <person name="Galperin M.Y."/>
            <person name="Jogler C."/>
        </authorList>
    </citation>
    <scope>NUCLEOTIDE SEQUENCE [LARGE SCALE GENOMIC DNA]</scope>
    <source>
        <strain evidence="10 11">UC8</strain>
    </source>
</reference>
<name>A0A5B9QZI0_9BACT</name>
<dbReference type="SUPFAM" id="SSF55811">
    <property type="entry name" value="Nudix"/>
    <property type="match status" value="1"/>
</dbReference>
<evidence type="ECO:0000256" key="8">
    <source>
        <dbReference type="SAM" id="MobiDB-lite"/>
    </source>
</evidence>
<dbReference type="GO" id="GO:0006753">
    <property type="term" value="P:nucleoside phosphate metabolic process"/>
    <property type="evidence" value="ECO:0007669"/>
    <property type="project" value="TreeGrafter"/>
</dbReference>
<dbReference type="GO" id="GO:0019693">
    <property type="term" value="P:ribose phosphate metabolic process"/>
    <property type="evidence" value="ECO:0007669"/>
    <property type="project" value="TreeGrafter"/>
</dbReference>
<evidence type="ECO:0000256" key="4">
    <source>
        <dbReference type="ARBA" id="ARBA00016377"/>
    </source>
</evidence>
<evidence type="ECO:0000256" key="2">
    <source>
        <dbReference type="ARBA" id="ARBA00001946"/>
    </source>
</evidence>
<feature type="domain" description="Nudix hydrolase" evidence="9">
    <location>
        <begin position="57"/>
        <end position="185"/>
    </location>
</feature>
<dbReference type="GO" id="GO:0005829">
    <property type="term" value="C:cytosol"/>
    <property type="evidence" value="ECO:0007669"/>
    <property type="project" value="TreeGrafter"/>
</dbReference>
<evidence type="ECO:0000256" key="6">
    <source>
        <dbReference type="ARBA" id="ARBA00032162"/>
    </source>
</evidence>
<organism evidence="10 11">
    <name type="scientific">Roseimaritima ulvae</name>
    <dbReference type="NCBI Taxonomy" id="980254"/>
    <lineage>
        <taxon>Bacteria</taxon>
        <taxon>Pseudomonadati</taxon>
        <taxon>Planctomycetota</taxon>
        <taxon>Planctomycetia</taxon>
        <taxon>Pirellulales</taxon>
        <taxon>Pirellulaceae</taxon>
        <taxon>Roseimaritima</taxon>
    </lineage>
</organism>
<evidence type="ECO:0000256" key="1">
    <source>
        <dbReference type="ARBA" id="ARBA00000847"/>
    </source>
</evidence>
<dbReference type="AlphaFoldDB" id="A0A5B9QZI0"/>
<dbReference type="KEGG" id="rul:UC8_54270"/>
<dbReference type="PANTHER" id="PTHR11839">
    <property type="entry name" value="UDP/ADP-SUGAR PYROPHOSPHATASE"/>
    <property type="match status" value="1"/>
</dbReference>